<organism evidence="2 3">
    <name type="scientific">Drosophila mojavensis</name>
    <name type="common">Fruit fly</name>
    <dbReference type="NCBI Taxonomy" id="7230"/>
    <lineage>
        <taxon>Eukaryota</taxon>
        <taxon>Metazoa</taxon>
        <taxon>Ecdysozoa</taxon>
        <taxon>Arthropoda</taxon>
        <taxon>Hexapoda</taxon>
        <taxon>Insecta</taxon>
        <taxon>Pterygota</taxon>
        <taxon>Neoptera</taxon>
        <taxon>Endopterygota</taxon>
        <taxon>Diptera</taxon>
        <taxon>Brachycera</taxon>
        <taxon>Muscomorpha</taxon>
        <taxon>Ephydroidea</taxon>
        <taxon>Drosophilidae</taxon>
        <taxon>Drosophila</taxon>
    </lineage>
</organism>
<accession>A0A0Q9XB52</accession>
<keyword evidence="3" id="KW-1185">Reference proteome</keyword>
<feature type="region of interest" description="Disordered" evidence="1">
    <location>
        <begin position="72"/>
        <end position="93"/>
    </location>
</feature>
<reference evidence="2 3" key="1">
    <citation type="journal article" date="2007" name="Nature">
        <title>Evolution of genes and genomes on the Drosophila phylogeny.</title>
        <authorList>
            <consortium name="Drosophila 12 Genomes Consortium"/>
            <person name="Clark A.G."/>
            <person name="Eisen M.B."/>
            <person name="Smith D.R."/>
            <person name="Bergman C.M."/>
            <person name="Oliver B."/>
            <person name="Markow T.A."/>
            <person name="Kaufman T.C."/>
            <person name="Kellis M."/>
            <person name="Gelbart W."/>
            <person name="Iyer V.N."/>
            <person name="Pollard D.A."/>
            <person name="Sackton T.B."/>
            <person name="Larracuente A.M."/>
            <person name="Singh N.D."/>
            <person name="Abad J.P."/>
            <person name="Abt D.N."/>
            <person name="Adryan B."/>
            <person name="Aguade M."/>
            <person name="Akashi H."/>
            <person name="Anderson W.W."/>
            <person name="Aquadro C.F."/>
            <person name="Ardell D.H."/>
            <person name="Arguello R."/>
            <person name="Artieri C.G."/>
            <person name="Barbash D.A."/>
            <person name="Barker D."/>
            <person name="Barsanti P."/>
            <person name="Batterham P."/>
            <person name="Batzoglou S."/>
            <person name="Begun D."/>
            <person name="Bhutkar A."/>
            <person name="Blanco E."/>
            <person name="Bosak S.A."/>
            <person name="Bradley R.K."/>
            <person name="Brand A.D."/>
            <person name="Brent M.R."/>
            <person name="Brooks A.N."/>
            <person name="Brown R.H."/>
            <person name="Butlin R.K."/>
            <person name="Caggese C."/>
            <person name="Calvi B.R."/>
            <person name="Bernardo de Carvalho A."/>
            <person name="Caspi A."/>
            <person name="Castrezana S."/>
            <person name="Celniker S.E."/>
            <person name="Chang J.L."/>
            <person name="Chapple C."/>
            <person name="Chatterji S."/>
            <person name="Chinwalla A."/>
            <person name="Civetta A."/>
            <person name="Clifton S.W."/>
            <person name="Comeron J.M."/>
            <person name="Costello J.C."/>
            <person name="Coyne J.A."/>
            <person name="Daub J."/>
            <person name="David R.G."/>
            <person name="Delcher A.L."/>
            <person name="Delehaunty K."/>
            <person name="Do C.B."/>
            <person name="Ebling H."/>
            <person name="Edwards K."/>
            <person name="Eickbush T."/>
            <person name="Evans J.D."/>
            <person name="Filipski A."/>
            <person name="Findeiss S."/>
            <person name="Freyhult E."/>
            <person name="Fulton L."/>
            <person name="Fulton R."/>
            <person name="Garcia A.C."/>
            <person name="Gardiner A."/>
            <person name="Garfield D.A."/>
            <person name="Garvin B.E."/>
            <person name="Gibson G."/>
            <person name="Gilbert D."/>
            <person name="Gnerre S."/>
            <person name="Godfrey J."/>
            <person name="Good R."/>
            <person name="Gotea V."/>
            <person name="Gravely B."/>
            <person name="Greenberg A.J."/>
            <person name="Griffiths-Jones S."/>
            <person name="Gross S."/>
            <person name="Guigo R."/>
            <person name="Gustafson E.A."/>
            <person name="Haerty W."/>
            <person name="Hahn M.W."/>
            <person name="Halligan D.L."/>
            <person name="Halpern A.L."/>
            <person name="Halter G.M."/>
            <person name="Han M.V."/>
            <person name="Heger A."/>
            <person name="Hillier L."/>
            <person name="Hinrichs A.S."/>
            <person name="Holmes I."/>
            <person name="Hoskins R.A."/>
            <person name="Hubisz M.J."/>
            <person name="Hultmark D."/>
            <person name="Huntley M.A."/>
            <person name="Jaffe D.B."/>
            <person name="Jagadeeshan S."/>
            <person name="Jeck W.R."/>
            <person name="Johnson J."/>
            <person name="Jones C.D."/>
            <person name="Jordan W.C."/>
            <person name="Karpen G.H."/>
            <person name="Kataoka E."/>
            <person name="Keightley P.D."/>
            <person name="Kheradpour P."/>
            <person name="Kirkness E.F."/>
            <person name="Koerich L.B."/>
            <person name="Kristiansen K."/>
            <person name="Kudrna D."/>
            <person name="Kulathinal R.J."/>
            <person name="Kumar S."/>
            <person name="Kwok R."/>
            <person name="Lander E."/>
            <person name="Langley C.H."/>
            <person name="Lapoint R."/>
            <person name="Lazzaro B.P."/>
            <person name="Lee S.J."/>
            <person name="Levesque L."/>
            <person name="Li R."/>
            <person name="Lin C.F."/>
            <person name="Lin M.F."/>
            <person name="Lindblad-Toh K."/>
            <person name="Llopart A."/>
            <person name="Long M."/>
            <person name="Low L."/>
            <person name="Lozovsky E."/>
            <person name="Lu J."/>
            <person name="Luo M."/>
            <person name="Machado C.A."/>
            <person name="Makalowski W."/>
            <person name="Marzo M."/>
            <person name="Matsuda M."/>
            <person name="Matzkin L."/>
            <person name="McAllister B."/>
            <person name="McBride C.S."/>
            <person name="McKernan B."/>
            <person name="McKernan K."/>
            <person name="Mendez-Lago M."/>
            <person name="Minx P."/>
            <person name="Mollenhauer M.U."/>
            <person name="Montooth K."/>
            <person name="Mount S.M."/>
            <person name="Mu X."/>
            <person name="Myers E."/>
            <person name="Negre B."/>
            <person name="Newfeld S."/>
            <person name="Nielsen R."/>
            <person name="Noor M.A."/>
            <person name="O'Grady P."/>
            <person name="Pachter L."/>
            <person name="Papaceit M."/>
            <person name="Parisi M.J."/>
            <person name="Parisi M."/>
            <person name="Parts L."/>
            <person name="Pedersen J.S."/>
            <person name="Pesole G."/>
            <person name="Phillippy A.M."/>
            <person name="Ponting C.P."/>
            <person name="Pop M."/>
            <person name="Porcelli D."/>
            <person name="Powell J.R."/>
            <person name="Prohaska S."/>
            <person name="Pruitt K."/>
            <person name="Puig M."/>
            <person name="Quesneville H."/>
            <person name="Ram K.R."/>
            <person name="Rand D."/>
            <person name="Rasmussen M.D."/>
            <person name="Reed L.K."/>
            <person name="Reenan R."/>
            <person name="Reily A."/>
            <person name="Remington K.A."/>
            <person name="Rieger T.T."/>
            <person name="Ritchie M.G."/>
            <person name="Robin C."/>
            <person name="Rogers Y.H."/>
            <person name="Rohde C."/>
            <person name="Rozas J."/>
            <person name="Rubenfield M.J."/>
            <person name="Ruiz A."/>
            <person name="Russo S."/>
            <person name="Salzberg S.L."/>
            <person name="Sanchez-Gracia A."/>
            <person name="Saranga D.J."/>
            <person name="Sato H."/>
            <person name="Schaeffer S.W."/>
            <person name="Schatz M.C."/>
            <person name="Schlenke T."/>
            <person name="Schwartz R."/>
            <person name="Segarra C."/>
            <person name="Singh R.S."/>
            <person name="Sirot L."/>
            <person name="Sirota M."/>
            <person name="Sisneros N.B."/>
            <person name="Smith C.D."/>
            <person name="Smith T.F."/>
            <person name="Spieth J."/>
            <person name="Stage D.E."/>
            <person name="Stark A."/>
            <person name="Stephan W."/>
            <person name="Strausberg R.L."/>
            <person name="Strempel S."/>
            <person name="Sturgill D."/>
            <person name="Sutton G."/>
            <person name="Sutton G.G."/>
            <person name="Tao W."/>
            <person name="Teichmann S."/>
            <person name="Tobari Y.N."/>
            <person name="Tomimura Y."/>
            <person name="Tsolas J.M."/>
            <person name="Valente V.L."/>
            <person name="Venter E."/>
            <person name="Venter J.C."/>
            <person name="Vicario S."/>
            <person name="Vieira F.G."/>
            <person name="Vilella A.J."/>
            <person name="Villasante A."/>
            <person name="Walenz B."/>
            <person name="Wang J."/>
            <person name="Wasserman M."/>
            <person name="Watts T."/>
            <person name="Wilson D."/>
            <person name="Wilson R.K."/>
            <person name="Wing R.A."/>
            <person name="Wolfner M.F."/>
            <person name="Wong A."/>
            <person name="Wong G.K."/>
            <person name="Wu C.I."/>
            <person name="Wu G."/>
            <person name="Yamamoto D."/>
            <person name="Yang H.P."/>
            <person name="Yang S.P."/>
            <person name="Yorke J.A."/>
            <person name="Yoshida K."/>
            <person name="Zdobnov E."/>
            <person name="Zhang P."/>
            <person name="Zhang Y."/>
            <person name="Zimin A.V."/>
            <person name="Baldwin J."/>
            <person name="Abdouelleil A."/>
            <person name="Abdulkadir J."/>
            <person name="Abebe A."/>
            <person name="Abera B."/>
            <person name="Abreu J."/>
            <person name="Acer S.C."/>
            <person name="Aftuck L."/>
            <person name="Alexander A."/>
            <person name="An P."/>
            <person name="Anderson E."/>
            <person name="Anderson S."/>
            <person name="Arachi H."/>
            <person name="Azer M."/>
            <person name="Bachantsang P."/>
            <person name="Barry A."/>
            <person name="Bayul T."/>
            <person name="Berlin A."/>
            <person name="Bessette D."/>
            <person name="Bloom T."/>
            <person name="Blye J."/>
            <person name="Boguslavskiy L."/>
            <person name="Bonnet C."/>
            <person name="Boukhgalter B."/>
            <person name="Bourzgui I."/>
            <person name="Brown A."/>
            <person name="Cahill P."/>
            <person name="Channer S."/>
            <person name="Cheshatsang Y."/>
            <person name="Chuda L."/>
            <person name="Citroen M."/>
            <person name="Collymore A."/>
            <person name="Cooke P."/>
            <person name="Costello M."/>
            <person name="D'Aco K."/>
            <person name="Daza R."/>
            <person name="De Haan G."/>
            <person name="DeGray S."/>
            <person name="DeMaso C."/>
            <person name="Dhargay N."/>
            <person name="Dooley K."/>
            <person name="Dooley E."/>
            <person name="Doricent M."/>
            <person name="Dorje P."/>
            <person name="Dorjee K."/>
            <person name="Dupes A."/>
            <person name="Elong R."/>
            <person name="Falk J."/>
            <person name="Farina A."/>
            <person name="Faro S."/>
            <person name="Ferguson D."/>
            <person name="Fisher S."/>
            <person name="Foley C.D."/>
            <person name="Franke A."/>
            <person name="Friedrich D."/>
            <person name="Gadbois L."/>
            <person name="Gearin G."/>
            <person name="Gearin C.R."/>
            <person name="Giannoukos G."/>
            <person name="Goode T."/>
            <person name="Graham J."/>
            <person name="Grandbois E."/>
            <person name="Grewal S."/>
            <person name="Gyaltsen K."/>
            <person name="Hafez N."/>
            <person name="Hagos B."/>
            <person name="Hall J."/>
            <person name="Henson C."/>
            <person name="Hollinger A."/>
            <person name="Honan T."/>
            <person name="Huard M.D."/>
            <person name="Hughes L."/>
            <person name="Hurhula B."/>
            <person name="Husby M.E."/>
            <person name="Kamat A."/>
            <person name="Kanga B."/>
            <person name="Kashin S."/>
            <person name="Khazanovich D."/>
            <person name="Kisner P."/>
            <person name="Lance K."/>
            <person name="Lara M."/>
            <person name="Lee W."/>
            <person name="Lennon N."/>
            <person name="Letendre F."/>
            <person name="LeVine R."/>
            <person name="Lipovsky A."/>
            <person name="Liu X."/>
            <person name="Liu J."/>
            <person name="Liu S."/>
            <person name="Lokyitsang T."/>
            <person name="Lokyitsang Y."/>
            <person name="Lubonja R."/>
            <person name="Lui A."/>
            <person name="MacDonald P."/>
            <person name="Magnisalis V."/>
            <person name="Maru K."/>
            <person name="Matthews C."/>
            <person name="McCusker W."/>
            <person name="McDonough S."/>
            <person name="Mehta T."/>
            <person name="Meldrim J."/>
            <person name="Meneus L."/>
            <person name="Mihai O."/>
            <person name="Mihalev A."/>
            <person name="Mihova T."/>
            <person name="Mittelman R."/>
            <person name="Mlenga V."/>
            <person name="Montmayeur A."/>
            <person name="Mulrain L."/>
            <person name="Navidi A."/>
            <person name="Naylor J."/>
            <person name="Negash T."/>
            <person name="Nguyen T."/>
            <person name="Nguyen N."/>
            <person name="Nicol R."/>
            <person name="Norbu C."/>
            <person name="Norbu N."/>
            <person name="Novod N."/>
            <person name="O'Neill B."/>
            <person name="Osman S."/>
            <person name="Markiewicz E."/>
            <person name="Oyono O.L."/>
            <person name="Patti C."/>
            <person name="Phunkhang P."/>
            <person name="Pierre F."/>
            <person name="Priest M."/>
            <person name="Raghuraman S."/>
            <person name="Rege F."/>
            <person name="Reyes R."/>
            <person name="Rise C."/>
            <person name="Rogov P."/>
            <person name="Ross K."/>
            <person name="Ryan E."/>
            <person name="Settipalli S."/>
            <person name="Shea T."/>
            <person name="Sherpa N."/>
            <person name="Shi L."/>
            <person name="Shih D."/>
            <person name="Sparrow T."/>
            <person name="Spaulding J."/>
            <person name="Stalker J."/>
            <person name="Stange-Thomann N."/>
            <person name="Stavropoulos S."/>
            <person name="Stone C."/>
            <person name="Strader C."/>
            <person name="Tesfaye S."/>
            <person name="Thomson T."/>
            <person name="Thoulutsang Y."/>
            <person name="Thoulutsang D."/>
            <person name="Topham K."/>
            <person name="Topping I."/>
            <person name="Tsamla T."/>
            <person name="Vassiliev H."/>
            <person name="Vo A."/>
            <person name="Wangchuk T."/>
            <person name="Wangdi T."/>
            <person name="Weiand M."/>
            <person name="Wilkinson J."/>
            <person name="Wilson A."/>
            <person name="Yadav S."/>
            <person name="Young G."/>
            <person name="Yu Q."/>
            <person name="Zembek L."/>
            <person name="Zhong D."/>
            <person name="Zimmer A."/>
            <person name="Zwirko Z."/>
            <person name="Jaffe D.B."/>
            <person name="Alvarez P."/>
            <person name="Brockman W."/>
            <person name="Butler J."/>
            <person name="Chin C."/>
            <person name="Gnerre S."/>
            <person name="Grabherr M."/>
            <person name="Kleber M."/>
            <person name="Mauceli E."/>
            <person name="MacCallum I."/>
        </authorList>
    </citation>
    <scope>NUCLEOTIDE SEQUENCE [LARGE SCALE GENOMIC DNA]</scope>
    <source>
        <strain evidence="3">Tucson 15081-1352.22</strain>
    </source>
</reference>
<sequence length="93" mass="10367">MAPHNPPRSQRESERIDSNNNNNSNNNNSNSNNNNNNGNTHTSTANNTRHLAQRKQAMKGYYSKSIYKMKTNKGERIAPGQDALHTQGTASIK</sequence>
<feature type="region of interest" description="Disordered" evidence="1">
    <location>
        <begin position="1"/>
        <end position="55"/>
    </location>
</feature>
<dbReference type="AlphaFoldDB" id="A0A0Q9XB52"/>
<evidence type="ECO:0000256" key="1">
    <source>
        <dbReference type="SAM" id="MobiDB-lite"/>
    </source>
</evidence>
<feature type="compositionally biased region" description="Low complexity" evidence="1">
    <location>
        <begin position="18"/>
        <end position="48"/>
    </location>
</feature>
<dbReference type="Proteomes" id="UP000009192">
    <property type="component" value="Unassembled WGS sequence"/>
</dbReference>
<name>A0A0Q9XB52_DROMO</name>
<dbReference type="KEGG" id="dmo:Dmoj_GI26113"/>
<feature type="compositionally biased region" description="Polar residues" evidence="1">
    <location>
        <begin position="84"/>
        <end position="93"/>
    </location>
</feature>
<proteinExistence type="predicted"/>
<gene>
    <name evidence="2" type="primary">Dmoj\GI26113</name>
    <name evidence="2" type="ORF">Dmoj_GI26113</name>
</gene>
<evidence type="ECO:0000313" key="2">
    <source>
        <dbReference type="EMBL" id="KRG02002.1"/>
    </source>
</evidence>
<protein>
    <submittedName>
        <fullName evidence="2">Uncharacterized protein, isoform B</fullName>
    </submittedName>
</protein>
<evidence type="ECO:0000313" key="3">
    <source>
        <dbReference type="Proteomes" id="UP000009192"/>
    </source>
</evidence>
<dbReference type="EMBL" id="CH933806">
    <property type="protein sequence ID" value="KRG02002.1"/>
    <property type="molecule type" value="Genomic_DNA"/>
</dbReference>
<dbReference type="InParanoid" id="A0A0Q9XB52"/>